<feature type="domain" description="HAMP" evidence="3">
    <location>
        <begin position="196"/>
        <end position="249"/>
    </location>
</feature>
<organism evidence="5 6">
    <name type="scientific">Allosphingosinicella deserti</name>
    <dbReference type="NCBI Taxonomy" id="2116704"/>
    <lineage>
        <taxon>Bacteria</taxon>
        <taxon>Pseudomonadati</taxon>
        <taxon>Pseudomonadota</taxon>
        <taxon>Alphaproteobacteria</taxon>
        <taxon>Sphingomonadales</taxon>
        <taxon>Sphingomonadaceae</taxon>
        <taxon>Allosphingosinicella</taxon>
    </lineage>
</organism>
<dbReference type="Gene3D" id="3.20.20.450">
    <property type="entry name" value="EAL domain"/>
    <property type="match status" value="1"/>
</dbReference>
<dbReference type="CDD" id="cd01949">
    <property type="entry name" value="GGDEF"/>
    <property type="match status" value="1"/>
</dbReference>
<dbReference type="CDD" id="cd01948">
    <property type="entry name" value="EAL"/>
    <property type="match status" value="1"/>
</dbReference>
<dbReference type="NCBIfam" id="TIGR00254">
    <property type="entry name" value="GGDEF"/>
    <property type="match status" value="1"/>
</dbReference>
<dbReference type="SUPFAM" id="SSF141868">
    <property type="entry name" value="EAL domain-like"/>
    <property type="match status" value="1"/>
</dbReference>
<evidence type="ECO:0000313" key="5">
    <source>
        <dbReference type="EMBL" id="PSJ38476.1"/>
    </source>
</evidence>
<gene>
    <name evidence="5" type="ORF">C7I55_18780</name>
</gene>
<dbReference type="SMART" id="SM00052">
    <property type="entry name" value="EAL"/>
    <property type="match status" value="1"/>
</dbReference>
<keyword evidence="1" id="KW-1133">Transmembrane helix</keyword>
<feature type="domain" description="GGDEF" evidence="4">
    <location>
        <begin position="288"/>
        <end position="417"/>
    </location>
</feature>
<evidence type="ECO:0000259" key="4">
    <source>
        <dbReference type="PROSITE" id="PS50887"/>
    </source>
</evidence>
<keyword evidence="1" id="KW-0472">Membrane</keyword>
<evidence type="ECO:0000256" key="1">
    <source>
        <dbReference type="SAM" id="Phobius"/>
    </source>
</evidence>
<dbReference type="Pfam" id="PF00563">
    <property type="entry name" value="EAL"/>
    <property type="match status" value="1"/>
</dbReference>
<dbReference type="SUPFAM" id="SSF158472">
    <property type="entry name" value="HAMP domain-like"/>
    <property type="match status" value="1"/>
</dbReference>
<evidence type="ECO:0000313" key="6">
    <source>
        <dbReference type="Proteomes" id="UP000241167"/>
    </source>
</evidence>
<keyword evidence="1" id="KW-0812">Transmembrane</keyword>
<keyword evidence="6" id="KW-1185">Reference proteome</keyword>
<accession>A0A2P7QKJ5</accession>
<dbReference type="PANTHER" id="PTHR44757">
    <property type="entry name" value="DIGUANYLATE CYCLASE DGCP"/>
    <property type="match status" value="1"/>
</dbReference>
<dbReference type="InterPro" id="IPR001633">
    <property type="entry name" value="EAL_dom"/>
</dbReference>
<dbReference type="FunFam" id="3.30.70.270:FF:000001">
    <property type="entry name" value="Diguanylate cyclase domain protein"/>
    <property type="match status" value="1"/>
</dbReference>
<evidence type="ECO:0000259" key="3">
    <source>
        <dbReference type="PROSITE" id="PS50885"/>
    </source>
</evidence>
<comment type="caution">
    <text evidence="5">The sequence shown here is derived from an EMBL/GenBank/DDBJ whole genome shotgun (WGS) entry which is preliminary data.</text>
</comment>
<dbReference type="GO" id="GO:0016020">
    <property type="term" value="C:membrane"/>
    <property type="evidence" value="ECO:0007669"/>
    <property type="project" value="InterPro"/>
</dbReference>
<dbReference type="Gene3D" id="3.30.70.270">
    <property type="match status" value="1"/>
</dbReference>
<dbReference type="SUPFAM" id="SSF55073">
    <property type="entry name" value="Nucleotide cyclase"/>
    <property type="match status" value="1"/>
</dbReference>
<feature type="transmembrane region" description="Helical" evidence="1">
    <location>
        <begin position="173"/>
        <end position="194"/>
    </location>
</feature>
<reference evidence="5 6" key="1">
    <citation type="submission" date="2018-03" db="EMBL/GenBank/DDBJ databases">
        <title>The draft genome of Sphingosinicella sp. GL-C-18.</title>
        <authorList>
            <person name="Liu L."/>
            <person name="Li L."/>
            <person name="Liang L."/>
            <person name="Zhang X."/>
            <person name="Wang T."/>
        </authorList>
    </citation>
    <scope>NUCLEOTIDE SEQUENCE [LARGE SCALE GENOMIC DNA]</scope>
    <source>
        <strain evidence="5 6">GL-C-18</strain>
    </source>
</reference>
<evidence type="ECO:0008006" key="7">
    <source>
        <dbReference type="Google" id="ProtNLM"/>
    </source>
</evidence>
<proteinExistence type="predicted"/>
<dbReference type="InterPro" id="IPR035919">
    <property type="entry name" value="EAL_sf"/>
</dbReference>
<dbReference type="GO" id="GO:0007165">
    <property type="term" value="P:signal transduction"/>
    <property type="evidence" value="ECO:0007669"/>
    <property type="project" value="InterPro"/>
</dbReference>
<dbReference type="GO" id="GO:0003824">
    <property type="term" value="F:catalytic activity"/>
    <property type="evidence" value="ECO:0007669"/>
    <property type="project" value="UniProtKB-ARBA"/>
</dbReference>
<dbReference type="PROSITE" id="PS50883">
    <property type="entry name" value="EAL"/>
    <property type="match status" value="1"/>
</dbReference>
<dbReference type="InterPro" id="IPR043128">
    <property type="entry name" value="Rev_trsase/Diguanyl_cyclase"/>
</dbReference>
<dbReference type="Gene3D" id="6.10.340.10">
    <property type="match status" value="1"/>
</dbReference>
<dbReference type="EMBL" id="PXYI01000006">
    <property type="protein sequence ID" value="PSJ38476.1"/>
    <property type="molecule type" value="Genomic_DNA"/>
</dbReference>
<dbReference type="InterPro" id="IPR000160">
    <property type="entry name" value="GGDEF_dom"/>
</dbReference>
<dbReference type="SMART" id="SM00267">
    <property type="entry name" value="GGDEF"/>
    <property type="match status" value="1"/>
</dbReference>
<name>A0A2P7QKJ5_9SPHN</name>
<dbReference type="PANTHER" id="PTHR44757:SF2">
    <property type="entry name" value="BIOFILM ARCHITECTURE MAINTENANCE PROTEIN MBAA"/>
    <property type="match status" value="1"/>
</dbReference>
<protein>
    <recommendedName>
        <fullName evidence="7">GGDEF domain-containing protein</fullName>
    </recommendedName>
</protein>
<feature type="domain" description="EAL" evidence="2">
    <location>
        <begin position="426"/>
        <end position="678"/>
    </location>
</feature>
<dbReference type="Pfam" id="PF00990">
    <property type="entry name" value="GGDEF"/>
    <property type="match status" value="1"/>
</dbReference>
<dbReference type="AlphaFoldDB" id="A0A2P7QKJ5"/>
<dbReference type="InterPro" id="IPR003660">
    <property type="entry name" value="HAMP_dom"/>
</dbReference>
<dbReference type="InterPro" id="IPR052155">
    <property type="entry name" value="Biofilm_reg_signaling"/>
</dbReference>
<sequence>MLLLSLLLLGSGLAVGNAIRDANQRVVLLARALQVEDSRDQAQRNIRLELGETTRLAEKGMAVAPARWAELSKALDAFGAASAIETGTSTDPSLAGIRTASIQTHEATHLFVAASRDLIAVARRDGKAVKGAMPTFLASLKRLEAARNRSRDALVSEIGGSAERNRIESYRNIIWVLTGGFFAAAIIFAMTIWLRDRVLWPIVSIAARLREFNNGDASGVIPGLHRPDELGELARGLAEYRAAVEKRAVAERRADFLAHHDMLTGLANRLLFDNRLAHELARSRRTGDRVAIFAIDLDGFKGINDRHGHAGGDQALKRIAGLLAGCVRGDDLVARLGGDEFAIIQVASGQPAAAEALLARLFAATEATAGEEIEIRMSVGVAISGDAQDGEELHNLADLALYQAKSEGRNTGRFFDSGLKERERLRLHLARDLEHAIAAGQLRVVFQPIAEIESLQPVGYEALLRWRHPDFGEVPPDQFIPIAETTGLIESIGLWVADQAFATAATWDPAISLSLNLSPIQFRRAGTASDLIACASRHGLAADRLEFEVTESATLLGSHRDEVLRGLQMLQASGARIVMDDFGTGHSSLSNLKEFPFDKLKIDRSFVAAMRDDKSSASIVKATIGLGKSLGVTIVAEGVETQAQLEALRRLGCHQVQGYLIGRPAAWISNAAESMASRMPLSTGAD</sequence>
<dbReference type="PROSITE" id="PS50885">
    <property type="entry name" value="HAMP"/>
    <property type="match status" value="1"/>
</dbReference>
<dbReference type="InterPro" id="IPR029787">
    <property type="entry name" value="Nucleotide_cyclase"/>
</dbReference>
<evidence type="ECO:0000259" key="2">
    <source>
        <dbReference type="PROSITE" id="PS50883"/>
    </source>
</evidence>
<dbReference type="Proteomes" id="UP000241167">
    <property type="component" value="Unassembled WGS sequence"/>
</dbReference>
<dbReference type="PROSITE" id="PS50887">
    <property type="entry name" value="GGDEF"/>
    <property type="match status" value="1"/>
</dbReference>